<dbReference type="InterPro" id="IPR042099">
    <property type="entry name" value="ANL_N_sf"/>
</dbReference>
<dbReference type="PANTHER" id="PTHR22754:SF32">
    <property type="entry name" value="DISCO-INTERACTING PROTEIN 2"/>
    <property type="match status" value="1"/>
</dbReference>
<gene>
    <name evidence="3" type="ORF">BJ987_004443</name>
</gene>
<comment type="similarity">
    <text evidence="1">Belongs to the ATP-dependent AMP-binding enzyme family.</text>
</comment>
<dbReference type="InterPro" id="IPR020845">
    <property type="entry name" value="AMP-binding_CS"/>
</dbReference>
<dbReference type="SUPFAM" id="SSF56801">
    <property type="entry name" value="Acetyl-CoA synthetase-like"/>
    <property type="match status" value="1"/>
</dbReference>
<protein>
    <submittedName>
        <fullName evidence="3">Acyl-CoA synthetase (AMP-forming)/AMP-acid ligase II</fullName>
    </submittedName>
</protein>
<dbReference type="Pfam" id="PF00501">
    <property type="entry name" value="AMP-binding"/>
    <property type="match status" value="1"/>
</dbReference>
<keyword evidence="4" id="KW-1185">Reference proteome</keyword>
<proteinExistence type="inferred from homology"/>
<evidence type="ECO:0000259" key="2">
    <source>
        <dbReference type="Pfam" id="PF00501"/>
    </source>
</evidence>
<dbReference type="Gene3D" id="3.40.50.12780">
    <property type="entry name" value="N-terminal domain of ligase-like"/>
    <property type="match status" value="1"/>
</dbReference>
<reference evidence="3 4" key="1">
    <citation type="submission" date="2021-03" db="EMBL/GenBank/DDBJ databases">
        <title>Sequencing the genomes of 1000 actinobacteria strains.</title>
        <authorList>
            <person name="Klenk H.-P."/>
        </authorList>
    </citation>
    <scope>NUCLEOTIDE SEQUENCE [LARGE SCALE GENOMIC DNA]</scope>
    <source>
        <strain evidence="3 4">DSM 45516</strain>
    </source>
</reference>
<dbReference type="EMBL" id="JAGGMR010000001">
    <property type="protein sequence ID" value="MBP2191542.1"/>
    <property type="molecule type" value="Genomic_DNA"/>
</dbReference>
<dbReference type="PANTHER" id="PTHR22754">
    <property type="entry name" value="DISCO-INTERACTING PROTEIN 2 DIP2 -RELATED"/>
    <property type="match status" value="1"/>
</dbReference>
<dbReference type="InterPro" id="IPR000873">
    <property type="entry name" value="AMP-dep_synth/lig_dom"/>
</dbReference>
<dbReference type="InterPro" id="IPR045851">
    <property type="entry name" value="AMP-bd_C_sf"/>
</dbReference>
<evidence type="ECO:0000313" key="3">
    <source>
        <dbReference type="EMBL" id="MBP2191542.1"/>
    </source>
</evidence>
<dbReference type="PROSITE" id="PS00455">
    <property type="entry name" value="AMP_BINDING"/>
    <property type="match status" value="1"/>
</dbReference>
<accession>A0ABS4QIL0</accession>
<name>A0ABS4QIL0_9NOCA</name>
<sequence>MAVGAAVSVLPIHAGTSADTSVAHLHRIIAAAGIRYVAVSKPFEVVAGGLREREAGLRFFQCDDLEPRDGTISLLESDPAATAIVQFSSGTTGVPRGVELSHSAVLANISAIVTSLEVNTSDYSQLSWVPLFHDLGLMSFLASIAGRGSLYRCEPMTFLRDPGKISRWLSELRINYIGGPNFAYEYFVENLGGGSARADLSNLHSALNGGEFVRAETLQRFADATAAYGAAPTVMRPAYGMAENCAGITLSPCGVEARVDWFDRELLAAGKAHALGGATESARAIVSVGIPVPGTSVRIVDESRNAVLEHDQVGEIEFTGDSLMSGYLRDQQATVAAHRGGWFRTGDRGFVHEGHLFLCGRTKDMITVRGRNFYAEDVEMVVTDAIGDVVPCVAFTDLYSDRERMIILVEAAAEKERLRRIEARLSGALGLTSFEVHGVRRGWIPRTTSGKARRAAARDRFARRAERD</sequence>
<feature type="domain" description="AMP-dependent synthetase/ligase" evidence="2">
    <location>
        <begin position="76"/>
        <end position="328"/>
    </location>
</feature>
<dbReference type="Gene3D" id="3.30.300.30">
    <property type="match status" value="1"/>
</dbReference>
<evidence type="ECO:0000256" key="1">
    <source>
        <dbReference type="ARBA" id="ARBA00006432"/>
    </source>
</evidence>
<organism evidence="3 4">
    <name type="scientific">Nocardia goodfellowii</name>
    <dbReference type="NCBI Taxonomy" id="882446"/>
    <lineage>
        <taxon>Bacteria</taxon>
        <taxon>Bacillati</taxon>
        <taxon>Actinomycetota</taxon>
        <taxon>Actinomycetes</taxon>
        <taxon>Mycobacteriales</taxon>
        <taxon>Nocardiaceae</taxon>
        <taxon>Nocardia</taxon>
    </lineage>
</organism>
<keyword evidence="3" id="KW-0436">Ligase</keyword>
<comment type="caution">
    <text evidence="3">The sequence shown here is derived from an EMBL/GenBank/DDBJ whole genome shotgun (WGS) entry which is preliminary data.</text>
</comment>
<dbReference type="GO" id="GO:0016874">
    <property type="term" value="F:ligase activity"/>
    <property type="evidence" value="ECO:0007669"/>
    <property type="project" value="UniProtKB-KW"/>
</dbReference>
<evidence type="ECO:0000313" key="4">
    <source>
        <dbReference type="Proteomes" id="UP001519325"/>
    </source>
</evidence>
<dbReference type="Proteomes" id="UP001519325">
    <property type="component" value="Unassembled WGS sequence"/>
</dbReference>